<dbReference type="Proteomes" id="UP000179076">
    <property type="component" value="Unassembled WGS sequence"/>
</dbReference>
<sequence length="244" mass="25626">MIDPYVILTPVLLLAVVALLQFVGCNWVFGLDETTLFTPLDFVQLRDGLTDLTDNQVATAAFGVVTQRHLMVVWVWYNSLAVSVAAVTDTAGNAYQLAVGPTNGAGTLAGFRTEIWYGTMTNGGTNFTVTATFTGPVGGTGAIAAHEYSGTDQAQAAPLVATSALTGTSAIASSGVATASGARLIFGAALFRTTGSVPLGFFLRDDLQGNLTEDKPGTIFLTMLEAIFENPNQEDWIVQMAAFN</sequence>
<protein>
    <submittedName>
        <fullName evidence="1">Uncharacterized protein</fullName>
    </submittedName>
</protein>
<dbReference type="AlphaFoldDB" id="A0A1F6V472"/>
<proteinExistence type="predicted"/>
<dbReference type="EMBL" id="MFSP01000130">
    <property type="protein sequence ID" value="OGI64561.1"/>
    <property type="molecule type" value="Genomic_DNA"/>
</dbReference>
<organism evidence="1 2">
    <name type="scientific">Candidatus Muproteobacteria bacterium RBG_16_60_9</name>
    <dbReference type="NCBI Taxonomy" id="1817755"/>
    <lineage>
        <taxon>Bacteria</taxon>
        <taxon>Pseudomonadati</taxon>
        <taxon>Pseudomonadota</taxon>
        <taxon>Candidatus Muproteobacteria</taxon>
    </lineage>
</organism>
<comment type="caution">
    <text evidence="1">The sequence shown here is derived from an EMBL/GenBank/DDBJ whole genome shotgun (WGS) entry which is preliminary data.</text>
</comment>
<evidence type="ECO:0000313" key="2">
    <source>
        <dbReference type="Proteomes" id="UP000179076"/>
    </source>
</evidence>
<name>A0A1F6V472_9PROT</name>
<gene>
    <name evidence="1" type="ORF">A2W18_09035</name>
</gene>
<accession>A0A1F6V472</accession>
<evidence type="ECO:0000313" key="1">
    <source>
        <dbReference type="EMBL" id="OGI64561.1"/>
    </source>
</evidence>
<reference evidence="1 2" key="1">
    <citation type="journal article" date="2016" name="Nat. Commun.">
        <title>Thousands of microbial genomes shed light on interconnected biogeochemical processes in an aquifer system.</title>
        <authorList>
            <person name="Anantharaman K."/>
            <person name="Brown C.T."/>
            <person name="Hug L.A."/>
            <person name="Sharon I."/>
            <person name="Castelle C.J."/>
            <person name="Probst A.J."/>
            <person name="Thomas B.C."/>
            <person name="Singh A."/>
            <person name="Wilkins M.J."/>
            <person name="Karaoz U."/>
            <person name="Brodie E.L."/>
            <person name="Williams K.H."/>
            <person name="Hubbard S.S."/>
            <person name="Banfield J.F."/>
        </authorList>
    </citation>
    <scope>NUCLEOTIDE SEQUENCE [LARGE SCALE GENOMIC DNA]</scope>
</reference>